<evidence type="ECO:0000256" key="1">
    <source>
        <dbReference type="SAM" id="MobiDB-lite"/>
    </source>
</evidence>
<organism evidence="2 3">
    <name type="scientific">Oryza sativa subsp. japonica</name>
    <name type="common">Rice</name>
    <dbReference type="NCBI Taxonomy" id="39947"/>
    <lineage>
        <taxon>Eukaryota</taxon>
        <taxon>Viridiplantae</taxon>
        <taxon>Streptophyta</taxon>
        <taxon>Embryophyta</taxon>
        <taxon>Tracheophyta</taxon>
        <taxon>Spermatophyta</taxon>
        <taxon>Magnoliopsida</taxon>
        <taxon>Liliopsida</taxon>
        <taxon>Poales</taxon>
        <taxon>Poaceae</taxon>
        <taxon>BOP clade</taxon>
        <taxon>Oryzoideae</taxon>
        <taxon>Oryzeae</taxon>
        <taxon>Oryzinae</taxon>
        <taxon>Oryza</taxon>
        <taxon>Oryza sativa</taxon>
    </lineage>
</organism>
<evidence type="ECO:0000313" key="3">
    <source>
        <dbReference type="Proteomes" id="UP000000763"/>
    </source>
</evidence>
<dbReference type="Proteomes" id="UP000000763">
    <property type="component" value="Chromosome 10"/>
</dbReference>
<dbReference type="EMBL" id="AP008216">
    <property type="protein sequence ID" value="BAH94794.1"/>
    <property type="molecule type" value="Genomic_DNA"/>
</dbReference>
<accession>C7J7R9</accession>
<dbReference type="KEGG" id="dosa:Os10g0205900"/>
<proteinExistence type="predicted"/>
<sequence>MFCRRAAASSLDILPAWTAAAGASDSSSSPPPEPVLLPRVDCHCIPAAGAGASSPPPEPPRPVPTSAPSASTDDEVHRRDRSRPRPHPPRDDSGMLLLPLIRNSSLQRAPCLPAAETLHRGLPLTKLTLPRAPRSAPPHRHHTPPRPALAGAVDLYVMKPVSAAAHSRLPREYAFRLVSPSRHGPVVLPSNGTLPRLQWCRRCKGHSLPTPRTRFSRTCAILSFAGESAECRVLQLKVLELMLFVAPNNPPILSGGSYLTCVARSIQVNYLLASAYFNRQQRMLYIIIQLIALYHTFITRYLKQKRQYIGWLLALAMSKSIEVLDLQSEVTKNAGKMFRLSKQIHQEDTMASDVVYYASKRLLAS</sequence>
<feature type="compositionally biased region" description="Pro residues" evidence="1">
    <location>
        <begin position="54"/>
        <end position="65"/>
    </location>
</feature>
<evidence type="ECO:0000313" key="2">
    <source>
        <dbReference type="EMBL" id="BAH94794.1"/>
    </source>
</evidence>
<feature type="region of interest" description="Disordered" evidence="1">
    <location>
        <begin position="46"/>
        <end position="96"/>
    </location>
</feature>
<gene>
    <name evidence="2" type="ordered locus">Os10g0205900</name>
</gene>
<protein>
    <submittedName>
        <fullName evidence="2">Os10g0205900 protein</fullName>
    </submittedName>
</protein>
<name>C7J7R9_ORYSJ</name>
<reference evidence="2 3" key="1">
    <citation type="journal article" date="2005" name="Nature">
        <title>The map-based sequence of the rice genome.</title>
        <authorList>
            <consortium name="International rice genome sequencing project (IRGSP)"/>
            <person name="Matsumoto T."/>
            <person name="Wu J."/>
            <person name="Kanamori H."/>
            <person name="Katayose Y."/>
            <person name="Fujisawa M."/>
            <person name="Namiki N."/>
            <person name="Mizuno H."/>
            <person name="Yamamoto K."/>
            <person name="Antonio B.A."/>
            <person name="Baba T."/>
            <person name="Sakata K."/>
            <person name="Nagamura Y."/>
            <person name="Aoki H."/>
            <person name="Arikawa K."/>
            <person name="Arita K."/>
            <person name="Bito T."/>
            <person name="Chiden Y."/>
            <person name="Fujitsuka N."/>
            <person name="Fukunaka R."/>
            <person name="Hamada M."/>
            <person name="Harada C."/>
            <person name="Hayashi A."/>
            <person name="Hijishita S."/>
            <person name="Honda M."/>
            <person name="Hosokawa S."/>
            <person name="Ichikawa Y."/>
            <person name="Idonuma A."/>
            <person name="Iijima M."/>
            <person name="Ikeda M."/>
            <person name="Ikeno M."/>
            <person name="Ito K."/>
            <person name="Ito S."/>
            <person name="Ito T."/>
            <person name="Ito Y."/>
            <person name="Ito Y."/>
            <person name="Iwabuchi A."/>
            <person name="Kamiya K."/>
            <person name="Karasawa W."/>
            <person name="Kurita K."/>
            <person name="Katagiri S."/>
            <person name="Kikuta A."/>
            <person name="Kobayashi H."/>
            <person name="Kobayashi N."/>
            <person name="Machita K."/>
            <person name="Maehara T."/>
            <person name="Masukawa M."/>
            <person name="Mizubayashi T."/>
            <person name="Mukai Y."/>
            <person name="Nagasaki H."/>
            <person name="Nagata Y."/>
            <person name="Naito S."/>
            <person name="Nakashima M."/>
            <person name="Nakama Y."/>
            <person name="Nakamichi Y."/>
            <person name="Nakamura M."/>
            <person name="Meguro A."/>
            <person name="Negishi M."/>
            <person name="Ohta I."/>
            <person name="Ohta T."/>
            <person name="Okamoto M."/>
            <person name="Ono N."/>
            <person name="Saji S."/>
            <person name="Sakaguchi M."/>
            <person name="Sakai K."/>
            <person name="Shibata M."/>
            <person name="Shimokawa T."/>
            <person name="Song J."/>
            <person name="Takazaki Y."/>
            <person name="Terasawa K."/>
            <person name="Tsugane M."/>
            <person name="Tsuji K."/>
            <person name="Ueda S."/>
            <person name="Waki K."/>
            <person name="Yamagata H."/>
            <person name="Yamamoto M."/>
            <person name="Yamamoto S."/>
            <person name="Yamane H."/>
            <person name="Yoshiki S."/>
            <person name="Yoshihara R."/>
            <person name="Yukawa K."/>
            <person name="Zhong H."/>
            <person name="Yano M."/>
            <person name="Yuan Q."/>
            <person name="Ouyang S."/>
            <person name="Liu J."/>
            <person name="Jones K.M."/>
            <person name="Gansberger K."/>
            <person name="Moffat K."/>
            <person name="Hill J."/>
            <person name="Bera J."/>
            <person name="Fadrosh D."/>
            <person name="Jin S."/>
            <person name="Johri S."/>
            <person name="Kim M."/>
            <person name="Overton L."/>
            <person name="Reardon M."/>
            <person name="Tsitrin T."/>
            <person name="Vuong H."/>
            <person name="Weaver B."/>
            <person name="Ciecko A."/>
            <person name="Tallon L."/>
            <person name="Jackson J."/>
            <person name="Pai G."/>
            <person name="Aken S.V."/>
            <person name="Utterback T."/>
            <person name="Reidmuller S."/>
            <person name="Feldblyum T."/>
            <person name="Hsiao J."/>
            <person name="Zismann V."/>
            <person name="Iobst S."/>
            <person name="de Vazeille A.R."/>
            <person name="Buell C.R."/>
            <person name="Ying K."/>
            <person name="Li Y."/>
            <person name="Lu T."/>
            <person name="Huang Y."/>
            <person name="Zhao Q."/>
            <person name="Feng Q."/>
            <person name="Zhang L."/>
            <person name="Zhu J."/>
            <person name="Weng Q."/>
            <person name="Mu J."/>
            <person name="Lu Y."/>
            <person name="Fan D."/>
            <person name="Liu Y."/>
            <person name="Guan J."/>
            <person name="Zhang Y."/>
            <person name="Yu S."/>
            <person name="Liu X."/>
            <person name="Zhang Y."/>
            <person name="Hong G."/>
            <person name="Han B."/>
            <person name="Choisne N."/>
            <person name="Demange N."/>
            <person name="Orjeda G."/>
            <person name="Samain S."/>
            <person name="Cattolico L."/>
            <person name="Pelletier E."/>
            <person name="Couloux A."/>
            <person name="Segurens B."/>
            <person name="Wincker P."/>
            <person name="D'Hont A."/>
            <person name="Scarpelli C."/>
            <person name="Weissenbach J."/>
            <person name="Salanoubat M."/>
            <person name="Quetier F."/>
            <person name="Yu Y."/>
            <person name="Kim H.R."/>
            <person name="Rambo T."/>
            <person name="Currie J."/>
            <person name="Collura K."/>
            <person name="Luo M."/>
            <person name="Yang T."/>
            <person name="Ammiraju J.S.S."/>
            <person name="Engler F."/>
            <person name="Soderlund C."/>
            <person name="Wing R.A."/>
            <person name="Palmer L.E."/>
            <person name="de la Bastide M."/>
            <person name="Spiegel L."/>
            <person name="Nascimento L."/>
            <person name="Zutavern T."/>
            <person name="O'Shaughnessy A."/>
            <person name="Dike S."/>
            <person name="Dedhia N."/>
            <person name="Preston R."/>
            <person name="Balija V."/>
            <person name="McCombie W.R."/>
            <person name="Chow T."/>
            <person name="Chen H."/>
            <person name="Chung M."/>
            <person name="Chen C."/>
            <person name="Shaw J."/>
            <person name="Wu H."/>
            <person name="Hsiao K."/>
            <person name="Chao Y."/>
            <person name="Chu M."/>
            <person name="Cheng C."/>
            <person name="Hour A."/>
            <person name="Lee P."/>
            <person name="Lin S."/>
            <person name="Lin Y."/>
            <person name="Liou J."/>
            <person name="Liu S."/>
            <person name="Hsing Y."/>
            <person name="Raghuvanshi S."/>
            <person name="Mohanty A."/>
            <person name="Bharti A.K."/>
            <person name="Gaur A."/>
            <person name="Gupta V."/>
            <person name="Kumar D."/>
            <person name="Ravi V."/>
            <person name="Vij S."/>
            <person name="Kapur A."/>
            <person name="Khurana P."/>
            <person name="Khurana P."/>
            <person name="Khurana J.P."/>
            <person name="Tyagi A.K."/>
            <person name="Gaikwad K."/>
            <person name="Singh A."/>
            <person name="Dalal V."/>
            <person name="Srivastava S."/>
            <person name="Dixit A."/>
            <person name="Pal A.K."/>
            <person name="Ghazi I.A."/>
            <person name="Yadav M."/>
            <person name="Pandit A."/>
            <person name="Bhargava A."/>
            <person name="Sureshbabu K."/>
            <person name="Batra K."/>
            <person name="Sharma T.R."/>
            <person name="Mohapatra T."/>
            <person name="Singh N.K."/>
            <person name="Messing J."/>
            <person name="Nelson A.B."/>
            <person name="Fuks G."/>
            <person name="Kavchok S."/>
            <person name="Keizer G."/>
            <person name="Linton E."/>
            <person name="Llaca V."/>
            <person name="Song R."/>
            <person name="Tanyolac B."/>
            <person name="Young S."/>
            <person name="Ho-Il K."/>
            <person name="Hahn J.H."/>
            <person name="Sangsakoo G."/>
            <person name="Vanavichit A."/>
            <person name="de Mattos Luiz.A.T."/>
            <person name="Zimmer P.D."/>
            <person name="Malone G."/>
            <person name="Dellagostin O."/>
            <person name="de Oliveira A.C."/>
            <person name="Bevan M."/>
            <person name="Bancroft I."/>
            <person name="Minx P."/>
            <person name="Cordum H."/>
            <person name="Wilson R."/>
            <person name="Cheng Z."/>
            <person name="Jin W."/>
            <person name="Jiang J."/>
            <person name="Leong S.A."/>
            <person name="Iwama H."/>
            <person name="Gojobori T."/>
            <person name="Itoh T."/>
            <person name="Niimura Y."/>
            <person name="Fujii Y."/>
            <person name="Habara T."/>
            <person name="Sakai H."/>
            <person name="Sato Y."/>
            <person name="Wilson G."/>
            <person name="Kumar K."/>
            <person name="McCouch S."/>
            <person name="Juretic N."/>
            <person name="Hoen D."/>
            <person name="Wright S."/>
            <person name="Bruskiewich R."/>
            <person name="Bureau T."/>
            <person name="Miyao A."/>
            <person name="Hirochika H."/>
            <person name="Nishikawa T."/>
            <person name="Kadowaki K."/>
            <person name="Sugiura M."/>
            <person name="Burr B."/>
            <person name="Sasaki T."/>
        </authorList>
    </citation>
    <scope>NUCLEOTIDE SEQUENCE [LARGE SCALE GENOMIC DNA]</scope>
    <source>
        <strain evidence="3">cv. Nipponbare</strain>
    </source>
</reference>
<reference evidence="3" key="2">
    <citation type="journal article" date="2008" name="Nucleic Acids Res.">
        <title>The rice annotation project database (RAP-DB): 2008 update.</title>
        <authorList>
            <consortium name="The rice annotation project (RAP)"/>
        </authorList>
    </citation>
    <scope>GENOME REANNOTATION</scope>
    <source>
        <strain evidence="3">cv. Nipponbare</strain>
    </source>
</reference>
<dbReference type="AlphaFoldDB" id="C7J7R9"/>